<keyword evidence="2" id="KW-0611">Plant defense</keyword>
<evidence type="ECO:0000256" key="1">
    <source>
        <dbReference type="ARBA" id="ARBA00004123"/>
    </source>
</evidence>
<evidence type="ECO:0000256" key="5">
    <source>
        <dbReference type="ARBA" id="ARBA00023163"/>
    </source>
</evidence>
<keyword evidence="3" id="KW-0805">Transcription regulation</keyword>
<feature type="domain" description="AP2/ERF" evidence="8">
    <location>
        <begin position="131"/>
        <end position="188"/>
    </location>
</feature>
<dbReference type="AlphaFoldDB" id="A0AA88WSV0"/>
<accession>A0AA88WSV0</accession>
<feature type="region of interest" description="Disordered" evidence="7">
    <location>
        <begin position="106"/>
        <end position="133"/>
    </location>
</feature>
<keyword evidence="4" id="KW-0238">DNA-binding</keyword>
<dbReference type="SUPFAM" id="SSF54171">
    <property type="entry name" value="DNA-binding domain"/>
    <property type="match status" value="1"/>
</dbReference>
<comment type="subcellular location">
    <subcellularLocation>
        <location evidence="1">Nucleus</location>
    </subcellularLocation>
</comment>
<keyword evidence="10" id="KW-1185">Reference proteome</keyword>
<evidence type="ECO:0000256" key="6">
    <source>
        <dbReference type="ARBA" id="ARBA00023242"/>
    </source>
</evidence>
<dbReference type="InterPro" id="IPR050913">
    <property type="entry name" value="AP2/ERF_ERF"/>
</dbReference>
<dbReference type="SMART" id="SM00380">
    <property type="entry name" value="AP2"/>
    <property type="match status" value="1"/>
</dbReference>
<dbReference type="InterPro" id="IPR016177">
    <property type="entry name" value="DNA-bd_dom_sf"/>
</dbReference>
<reference evidence="9" key="1">
    <citation type="submission" date="2022-12" db="EMBL/GenBank/DDBJ databases">
        <title>Draft genome assemblies for two species of Escallonia (Escalloniales).</title>
        <authorList>
            <person name="Chanderbali A."/>
            <person name="Dervinis C."/>
            <person name="Anghel I."/>
            <person name="Soltis D."/>
            <person name="Soltis P."/>
            <person name="Zapata F."/>
        </authorList>
    </citation>
    <scope>NUCLEOTIDE SEQUENCE</scope>
    <source>
        <strain evidence="9">UCBG64.0493</strain>
        <tissue evidence="9">Leaf</tissue>
    </source>
</reference>
<dbReference type="CDD" id="cd00018">
    <property type="entry name" value="AP2"/>
    <property type="match status" value="1"/>
</dbReference>
<dbReference type="GO" id="GO:0005634">
    <property type="term" value="C:nucleus"/>
    <property type="evidence" value="ECO:0007669"/>
    <property type="project" value="UniProtKB-SubCell"/>
</dbReference>
<evidence type="ECO:0000259" key="8">
    <source>
        <dbReference type="PROSITE" id="PS51032"/>
    </source>
</evidence>
<evidence type="ECO:0000256" key="7">
    <source>
        <dbReference type="SAM" id="MobiDB-lite"/>
    </source>
</evidence>
<evidence type="ECO:0000313" key="10">
    <source>
        <dbReference type="Proteomes" id="UP001188597"/>
    </source>
</evidence>
<dbReference type="Gene3D" id="3.30.730.10">
    <property type="entry name" value="AP2/ERF domain"/>
    <property type="match status" value="1"/>
</dbReference>
<evidence type="ECO:0000256" key="4">
    <source>
        <dbReference type="ARBA" id="ARBA00023125"/>
    </source>
</evidence>
<dbReference type="PANTHER" id="PTHR31194">
    <property type="entry name" value="SHN SHINE , DNA BINDING / TRANSCRIPTION FACTOR"/>
    <property type="match status" value="1"/>
</dbReference>
<dbReference type="PANTHER" id="PTHR31194:SF202">
    <property type="entry name" value="ETHYLENE-RESPONSIVE TRANSCRIPTION FACTOR ERF070"/>
    <property type="match status" value="1"/>
</dbReference>
<sequence length="385" mass="42488">MDRSLLCPIKYTEHKNVTKKHTKPPSSVLKVKKYSDGRRSSESSSGGGPRVVRISVTDPDATDSSSDEEDELFGRQRVKRYVNEINIIESACKSGLAVSNGRKKTVGTGSGEALQARPMKVSPTTAGSGRKFRGVRQRPWGKWAAEIRDPARRVRLWLGTYDTAEEAAMVYDNAAIKLRGPDALTNFVTPPGKPDLNVSSVSGYESGSESHNLSSPTSVLRYRMANSNGSETEPFSQCVKEEYHSPELEPCPEPCQDNSVQQAEECQGETNLPDYSSEYLPMGMPMGMDVPFDDLFGFHSPEFHSPEPEPIRLKEEPAVFNNLDDDFGFLMDVAPTFFDSFLNADFGMSSDMYLDLGSPSKLDVNDYFQDNVGDFLSSDVQIGAL</sequence>
<dbReference type="InterPro" id="IPR001471">
    <property type="entry name" value="AP2/ERF_dom"/>
</dbReference>
<organism evidence="9 10">
    <name type="scientific">Escallonia herrerae</name>
    <dbReference type="NCBI Taxonomy" id="1293975"/>
    <lineage>
        <taxon>Eukaryota</taxon>
        <taxon>Viridiplantae</taxon>
        <taxon>Streptophyta</taxon>
        <taxon>Embryophyta</taxon>
        <taxon>Tracheophyta</taxon>
        <taxon>Spermatophyta</taxon>
        <taxon>Magnoliopsida</taxon>
        <taxon>eudicotyledons</taxon>
        <taxon>Gunneridae</taxon>
        <taxon>Pentapetalae</taxon>
        <taxon>asterids</taxon>
        <taxon>campanulids</taxon>
        <taxon>Escalloniales</taxon>
        <taxon>Escalloniaceae</taxon>
        <taxon>Escallonia</taxon>
    </lineage>
</organism>
<dbReference type="EMBL" id="JAVXUP010000249">
    <property type="protein sequence ID" value="KAK3032962.1"/>
    <property type="molecule type" value="Genomic_DNA"/>
</dbReference>
<dbReference type="PRINTS" id="PR00367">
    <property type="entry name" value="ETHRSPELEMNT"/>
</dbReference>
<name>A0AA88WSV0_9ASTE</name>
<proteinExistence type="predicted"/>
<keyword evidence="5" id="KW-0804">Transcription</keyword>
<dbReference type="PROSITE" id="PS51032">
    <property type="entry name" value="AP2_ERF"/>
    <property type="match status" value="1"/>
</dbReference>
<evidence type="ECO:0000256" key="2">
    <source>
        <dbReference type="ARBA" id="ARBA00022821"/>
    </source>
</evidence>
<protein>
    <recommendedName>
        <fullName evidence="8">AP2/ERF domain-containing protein</fullName>
    </recommendedName>
</protein>
<comment type="caution">
    <text evidence="9">The sequence shown here is derived from an EMBL/GenBank/DDBJ whole genome shotgun (WGS) entry which is preliminary data.</text>
</comment>
<dbReference type="GO" id="GO:0003700">
    <property type="term" value="F:DNA-binding transcription factor activity"/>
    <property type="evidence" value="ECO:0007669"/>
    <property type="project" value="InterPro"/>
</dbReference>
<evidence type="ECO:0000256" key="3">
    <source>
        <dbReference type="ARBA" id="ARBA00023015"/>
    </source>
</evidence>
<dbReference type="Proteomes" id="UP001188597">
    <property type="component" value="Unassembled WGS sequence"/>
</dbReference>
<dbReference type="FunFam" id="3.30.730.10:FF:000001">
    <property type="entry name" value="Ethylene-responsive transcription factor 2"/>
    <property type="match status" value="1"/>
</dbReference>
<evidence type="ECO:0000313" key="9">
    <source>
        <dbReference type="EMBL" id="KAK3032962.1"/>
    </source>
</evidence>
<dbReference type="GO" id="GO:0003677">
    <property type="term" value="F:DNA binding"/>
    <property type="evidence" value="ECO:0007669"/>
    <property type="project" value="UniProtKB-KW"/>
</dbReference>
<keyword evidence="6" id="KW-0539">Nucleus</keyword>
<dbReference type="Pfam" id="PF00847">
    <property type="entry name" value="AP2"/>
    <property type="match status" value="1"/>
</dbReference>
<dbReference type="GO" id="GO:0006952">
    <property type="term" value="P:defense response"/>
    <property type="evidence" value="ECO:0007669"/>
    <property type="project" value="UniProtKB-KW"/>
</dbReference>
<feature type="region of interest" description="Disordered" evidence="7">
    <location>
        <begin position="16"/>
        <end position="71"/>
    </location>
</feature>
<gene>
    <name evidence="9" type="ORF">RJ639_036133</name>
</gene>
<dbReference type="InterPro" id="IPR036955">
    <property type="entry name" value="AP2/ERF_dom_sf"/>
</dbReference>